<sequence>MRDSLSLSALLHALPDRTRQLERWTARAARGSSSGKKTGSGVGLSCFWLVWRIKTERKNDTFIPAADLHPQMFEMR</sequence>
<keyword evidence="2" id="KW-1185">Reference proteome</keyword>
<dbReference type="Proteomes" id="UP001311232">
    <property type="component" value="Unassembled WGS sequence"/>
</dbReference>
<accession>A0AAV9RCF5</accession>
<gene>
    <name evidence="1" type="ORF">CRENBAI_024547</name>
</gene>
<protein>
    <submittedName>
        <fullName evidence="1">Uncharacterized protein</fullName>
    </submittedName>
</protein>
<reference evidence="1 2" key="1">
    <citation type="submission" date="2021-06" db="EMBL/GenBank/DDBJ databases">
        <authorList>
            <person name="Palmer J.M."/>
        </authorList>
    </citation>
    <scope>NUCLEOTIDE SEQUENCE [LARGE SCALE GENOMIC DNA]</scope>
    <source>
        <strain evidence="1 2">MEX-2019</strain>
        <tissue evidence="1">Muscle</tissue>
    </source>
</reference>
<proteinExistence type="predicted"/>
<dbReference type="AlphaFoldDB" id="A0AAV9RCF5"/>
<evidence type="ECO:0000313" key="1">
    <source>
        <dbReference type="EMBL" id="KAK5606249.1"/>
    </source>
</evidence>
<dbReference type="EMBL" id="JAHHUM010002093">
    <property type="protein sequence ID" value="KAK5606249.1"/>
    <property type="molecule type" value="Genomic_DNA"/>
</dbReference>
<evidence type="ECO:0000313" key="2">
    <source>
        <dbReference type="Proteomes" id="UP001311232"/>
    </source>
</evidence>
<organism evidence="1 2">
    <name type="scientific">Crenichthys baileyi</name>
    <name type="common">White River springfish</name>
    <dbReference type="NCBI Taxonomy" id="28760"/>
    <lineage>
        <taxon>Eukaryota</taxon>
        <taxon>Metazoa</taxon>
        <taxon>Chordata</taxon>
        <taxon>Craniata</taxon>
        <taxon>Vertebrata</taxon>
        <taxon>Euteleostomi</taxon>
        <taxon>Actinopterygii</taxon>
        <taxon>Neopterygii</taxon>
        <taxon>Teleostei</taxon>
        <taxon>Neoteleostei</taxon>
        <taxon>Acanthomorphata</taxon>
        <taxon>Ovalentaria</taxon>
        <taxon>Atherinomorphae</taxon>
        <taxon>Cyprinodontiformes</taxon>
        <taxon>Goodeidae</taxon>
        <taxon>Crenichthys</taxon>
    </lineage>
</organism>
<comment type="caution">
    <text evidence="1">The sequence shown here is derived from an EMBL/GenBank/DDBJ whole genome shotgun (WGS) entry which is preliminary data.</text>
</comment>
<name>A0AAV9RCF5_9TELE</name>